<dbReference type="InterPro" id="IPR025738">
    <property type="entry name" value="BatD"/>
</dbReference>
<accession>A0ABZ1CM28</accession>
<feature type="compositionally biased region" description="Low complexity" evidence="1">
    <location>
        <begin position="574"/>
        <end position="588"/>
    </location>
</feature>
<dbReference type="Pfam" id="PF25607">
    <property type="entry name" value="DUF7939"/>
    <property type="match status" value="1"/>
</dbReference>
<name>A0ABZ1CM28_9PROT</name>
<keyword evidence="2" id="KW-0732">Signal</keyword>
<feature type="domain" description="DUF7939" evidence="3">
    <location>
        <begin position="490"/>
        <end position="570"/>
    </location>
</feature>
<proteinExistence type="predicted"/>
<reference evidence="4 5" key="1">
    <citation type="submission" date="2023-12" db="EMBL/GenBank/DDBJ databases">
        <title>Thiobacillus sedimentum sp. nov., a chemolithoautotrophic sulfur-oxidizing bacterium isolated from freshwater sediment.</title>
        <authorList>
            <person name="Luo J."/>
            <person name="Dai C."/>
        </authorList>
    </citation>
    <scope>NUCLEOTIDE SEQUENCE [LARGE SCALE GENOMIC DNA]</scope>
    <source>
        <strain evidence="4 5">SCUT-2</strain>
    </source>
</reference>
<dbReference type="RefSeq" id="WP_324779903.1">
    <property type="nucleotide sequence ID" value="NZ_CP141769.1"/>
</dbReference>
<feature type="region of interest" description="Disordered" evidence="1">
    <location>
        <begin position="569"/>
        <end position="588"/>
    </location>
</feature>
<evidence type="ECO:0000313" key="4">
    <source>
        <dbReference type="EMBL" id="WRS39372.1"/>
    </source>
</evidence>
<organism evidence="4 5">
    <name type="scientific">Thiobacillus sedimenti</name>
    <dbReference type="NCBI Taxonomy" id="3110231"/>
    <lineage>
        <taxon>Bacteria</taxon>
        <taxon>Pseudomonadati</taxon>
        <taxon>Pseudomonadota</taxon>
        <taxon>Betaproteobacteria</taxon>
        <taxon>Nitrosomonadales</taxon>
        <taxon>Thiobacillaceae</taxon>
        <taxon>Thiobacillus</taxon>
    </lineage>
</organism>
<dbReference type="EMBL" id="CP141769">
    <property type="protein sequence ID" value="WRS39372.1"/>
    <property type="molecule type" value="Genomic_DNA"/>
</dbReference>
<feature type="signal peptide" evidence="2">
    <location>
        <begin position="1"/>
        <end position="22"/>
    </location>
</feature>
<dbReference type="PANTHER" id="PTHR40940">
    <property type="entry name" value="PROTEIN BATD-RELATED"/>
    <property type="match status" value="1"/>
</dbReference>
<protein>
    <submittedName>
        <fullName evidence="4">BatD family protein</fullName>
    </submittedName>
</protein>
<dbReference type="Pfam" id="PF13584">
    <property type="entry name" value="BatD"/>
    <property type="match status" value="1"/>
</dbReference>
<evidence type="ECO:0000256" key="1">
    <source>
        <dbReference type="SAM" id="MobiDB-lite"/>
    </source>
</evidence>
<evidence type="ECO:0000256" key="2">
    <source>
        <dbReference type="SAM" id="SignalP"/>
    </source>
</evidence>
<evidence type="ECO:0000313" key="5">
    <source>
        <dbReference type="Proteomes" id="UP001334732"/>
    </source>
</evidence>
<gene>
    <name evidence="4" type="ORF">VA613_00455</name>
</gene>
<dbReference type="Proteomes" id="UP001334732">
    <property type="component" value="Chromosome"/>
</dbReference>
<sequence length="588" mass="62360">MNPPCRLLAVLSLWALSVTASAAVTAWLDRNQVPAGEAVQLTLRHDGETGRQPDLGPLRQDFEVLGRSTGSSIQINNGNLSAQTEIVLTLMPKRSGTLQVPSLRWDGQTTPALALAVGGNATGNAQGGAPAGAVQHVFLTTTLDQKQPYVQAAVRLTVRLYTDEPLYQASLELQPSNDVLVQQLGKDRQSQTTRDGLPFQVVERTYLLFPQRSGRIRLDGPVLNAAVQGANGNDPFGMNGVFGNVFGRNPFGNMMGATRPLRIAGDPIVLDVRPRPASGKGHDWLPAQKVTLTETWQPDQGPVRVGDPITRHLHLSALGLTASQLPDLSVIMPVPDGLRAYPDQAKLDTGVQGDGVVGTRDQDIALIASRSGRYTLPALRVSWWDTTRNLQREVVLPAHTLDVLPAAGGLSAATVPPSQNANMPPSAGASVSIQPPPAPADGARWRWLSLVLGVLWLGTLAAWRISRRRARNAAPAAPAAARAARGVATAEARKAFRQACDACDPQAARRALLAWARAAWPDAPPLGLQGLAQRLGDAELSGLLKELDRVCYAGGTWQGAALAEALKSLPEPDTTTPGTAPALAGLYP</sequence>
<dbReference type="PANTHER" id="PTHR40940:SF1">
    <property type="entry name" value="PROTEIN BATD"/>
    <property type="match status" value="1"/>
</dbReference>
<feature type="chain" id="PRO_5046960255" evidence="2">
    <location>
        <begin position="23"/>
        <end position="588"/>
    </location>
</feature>
<dbReference type="InterPro" id="IPR057699">
    <property type="entry name" value="DUF7939"/>
</dbReference>
<keyword evidence="5" id="KW-1185">Reference proteome</keyword>
<evidence type="ECO:0000259" key="3">
    <source>
        <dbReference type="Pfam" id="PF25607"/>
    </source>
</evidence>